<evidence type="ECO:0000256" key="7">
    <source>
        <dbReference type="ARBA" id="ARBA00023145"/>
    </source>
</evidence>
<dbReference type="HAMAP" id="MF_00662">
    <property type="entry name" value="PS_decarb_PSD_B_type1"/>
    <property type="match status" value="1"/>
</dbReference>
<feature type="site" description="Cleavage (non-hydrolytic); by autocatalysis" evidence="12">
    <location>
        <begin position="249"/>
        <end position="250"/>
    </location>
</feature>
<gene>
    <name evidence="12 13" type="primary">psd</name>
    <name evidence="13" type="ORF">COA96_02735</name>
</gene>
<keyword evidence="8 12" id="KW-0594">Phospholipid biosynthesis</keyword>
<dbReference type="InterPro" id="IPR033178">
    <property type="entry name" value="PSD_type1_pro"/>
</dbReference>
<evidence type="ECO:0000313" key="14">
    <source>
        <dbReference type="Proteomes" id="UP000218327"/>
    </source>
</evidence>
<keyword evidence="3 12" id="KW-0444">Lipid biosynthesis</keyword>
<feature type="chain" id="PRO_5023368344" description="Phosphatidylserine decarboxylase alpha chain" evidence="12">
    <location>
        <begin position="250"/>
        <end position="289"/>
    </location>
</feature>
<comment type="PTM">
    <text evidence="12">Is synthesized initially as an inactive proenzyme. Formation of the active enzyme involves a self-maturation process in which the active site pyruvoyl group is generated from an internal serine residue via an autocatalytic post-translational modification. Two non-identical subunits are generated from the proenzyme in this reaction, and the pyruvate is formed at the N-terminus of the alpha chain, which is derived from the carboxyl end of the proenzyme. The autoendoproteolytic cleavage occurs by a canonical serine protease mechanism, in which the side chain hydroxyl group of the serine supplies its oxygen atom to form the C-terminus of the beta chain, while the remainder of the serine residue undergoes an oxidative deamination to produce ammonia and the pyruvoyl prosthetic group on the alpha chain. During this reaction, the Ser that is part of the protease active site of the proenzyme becomes the pyruvoyl prosthetic group, which constitutes an essential element of the active site of the mature decarboxylase.</text>
</comment>
<comment type="pathway">
    <text evidence="12">Phospholipid metabolism; phosphatidylethanolamine biosynthesis; phosphatidylethanolamine from CDP-diacylglycerol: step 2/2.</text>
</comment>
<evidence type="ECO:0000256" key="10">
    <source>
        <dbReference type="ARBA" id="ARBA00023264"/>
    </source>
</evidence>
<keyword evidence="11 12" id="KW-0670">Pyruvate</keyword>
<feature type="active site" description="Charge relay system; for autoendoproteolytic cleavage activity" evidence="12">
    <location>
        <position position="250"/>
    </location>
</feature>
<comment type="catalytic activity">
    <reaction evidence="12">
        <text>a 1,2-diacyl-sn-glycero-3-phospho-L-serine + H(+) = a 1,2-diacyl-sn-glycero-3-phosphoethanolamine + CO2</text>
        <dbReference type="Rhea" id="RHEA:20828"/>
        <dbReference type="ChEBI" id="CHEBI:15378"/>
        <dbReference type="ChEBI" id="CHEBI:16526"/>
        <dbReference type="ChEBI" id="CHEBI:57262"/>
        <dbReference type="ChEBI" id="CHEBI:64612"/>
        <dbReference type="EC" id="4.1.1.65"/>
    </reaction>
</comment>
<feature type="active site" description="Schiff-base intermediate with substrate; via pyruvic acid; for decarboxylase activity" evidence="12">
    <location>
        <position position="250"/>
    </location>
</feature>
<evidence type="ECO:0000256" key="3">
    <source>
        <dbReference type="ARBA" id="ARBA00022516"/>
    </source>
</evidence>
<keyword evidence="5 12" id="KW-0443">Lipid metabolism</keyword>
<comment type="subcellular location">
    <subcellularLocation>
        <location evidence="12">Cell membrane</location>
        <topology evidence="12">Peripheral membrane protein</topology>
    </subcellularLocation>
</comment>
<keyword evidence="6 12" id="KW-0472">Membrane</keyword>
<keyword evidence="7 12" id="KW-0865">Zymogen</keyword>
<evidence type="ECO:0000256" key="5">
    <source>
        <dbReference type="ARBA" id="ARBA00023098"/>
    </source>
</evidence>
<feature type="active site" description="Charge relay system; for autoendoproteolytic cleavage activity" evidence="12">
    <location>
        <position position="144"/>
    </location>
</feature>
<evidence type="ECO:0000313" key="13">
    <source>
        <dbReference type="EMBL" id="PCJ27783.1"/>
    </source>
</evidence>
<feature type="modified residue" description="Pyruvic acid (Ser); by autocatalysis" evidence="12">
    <location>
        <position position="250"/>
    </location>
</feature>
<dbReference type="EMBL" id="NVVJ01000005">
    <property type="protein sequence ID" value="PCJ27783.1"/>
    <property type="molecule type" value="Genomic_DNA"/>
</dbReference>
<evidence type="ECO:0000256" key="6">
    <source>
        <dbReference type="ARBA" id="ARBA00023136"/>
    </source>
</evidence>
<reference evidence="14" key="1">
    <citation type="submission" date="2017-08" db="EMBL/GenBank/DDBJ databases">
        <title>A dynamic microbial community with high functional redundancy inhabits the cold, oxic subseafloor aquifer.</title>
        <authorList>
            <person name="Tully B.J."/>
            <person name="Wheat C.G."/>
            <person name="Glazer B.T."/>
            <person name="Huber J.A."/>
        </authorList>
    </citation>
    <scope>NUCLEOTIDE SEQUENCE [LARGE SCALE GENOMIC DNA]</scope>
</reference>
<evidence type="ECO:0000256" key="1">
    <source>
        <dbReference type="ARBA" id="ARBA00005189"/>
    </source>
</evidence>
<dbReference type="InterPro" id="IPR033177">
    <property type="entry name" value="PSD-B"/>
</dbReference>
<organism evidence="13 14">
    <name type="scientific">SAR86 cluster bacterium</name>
    <dbReference type="NCBI Taxonomy" id="2030880"/>
    <lineage>
        <taxon>Bacteria</taxon>
        <taxon>Pseudomonadati</taxon>
        <taxon>Pseudomonadota</taxon>
        <taxon>Gammaproteobacteria</taxon>
        <taxon>SAR86 cluster</taxon>
    </lineage>
</organism>
<keyword evidence="9 12" id="KW-0456">Lyase</keyword>
<comment type="pathway">
    <text evidence="1">Lipid metabolism.</text>
</comment>
<evidence type="ECO:0000256" key="12">
    <source>
        <dbReference type="HAMAP-Rule" id="MF_00662"/>
    </source>
</evidence>
<comment type="subunit">
    <text evidence="12">Heterodimer of a large membrane-associated beta subunit and a small pyruvoyl-containing alpha subunit.</text>
</comment>
<evidence type="ECO:0000256" key="2">
    <source>
        <dbReference type="ARBA" id="ARBA00022475"/>
    </source>
</evidence>
<evidence type="ECO:0000256" key="11">
    <source>
        <dbReference type="ARBA" id="ARBA00023317"/>
    </source>
</evidence>
<dbReference type="GO" id="GO:0004609">
    <property type="term" value="F:phosphatidylserine decarboxylase activity"/>
    <property type="evidence" value="ECO:0007669"/>
    <property type="project" value="UniProtKB-UniRule"/>
</dbReference>
<dbReference type="NCBIfam" id="TIGR00163">
    <property type="entry name" value="PS_decarb"/>
    <property type="match status" value="1"/>
</dbReference>
<accession>A0A2A5B8A5</accession>
<dbReference type="PANTHER" id="PTHR10067">
    <property type="entry name" value="PHOSPHATIDYLSERINE DECARBOXYLASE"/>
    <property type="match status" value="1"/>
</dbReference>
<feature type="active site" description="Charge relay system; for autoendoproteolytic cleavage activity" evidence="12">
    <location>
        <position position="87"/>
    </location>
</feature>
<comment type="function">
    <text evidence="12">Catalyzes the formation of phosphatidylethanolamine (PtdEtn) from phosphatidylserine (PtdSer).</text>
</comment>
<dbReference type="PANTHER" id="PTHR10067:SF6">
    <property type="entry name" value="PHOSPHATIDYLSERINE DECARBOXYLASE PROENZYME, MITOCHONDRIAL"/>
    <property type="match status" value="1"/>
</dbReference>
<protein>
    <recommendedName>
        <fullName evidence="12">Phosphatidylserine decarboxylase proenzyme</fullName>
        <ecNumber evidence="12">4.1.1.65</ecNumber>
    </recommendedName>
    <component>
        <recommendedName>
            <fullName evidence="12">Phosphatidylserine decarboxylase alpha chain</fullName>
        </recommendedName>
    </component>
    <component>
        <recommendedName>
            <fullName evidence="12">Phosphatidylserine decarboxylase beta chain</fullName>
        </recommendedName>
    </component>
</protein>
<dbReference type="UniPathway" id="UPA00558">
    <property type="reaction ID" value="UER00616"/>
</dbReference>
<proteinExistence type="inferred from homology"/>
<dbReference type="InterPro" id="IPR003817">
    <property type="entry name" value="PS_Dcarbxylase"/>
</dbReference>
<dbReference type="Proteomes" id="UP000218327">
    <property type="component" value="Unassembled WGS sequence"/>
</dbReference>
<dbReference type="EC" id="4.1.1.65" evidence="12"/>
<comment type="cofactor">
    <cofactor evidence="12">
        <name>pyruvate</name>
        <dbReference type="ChEBI" id="CHEBI:15361"/>
    </cofactor>
    <text evidence="12">Binds 1 pyruvoyl group covalently per subunit.</text>
</comment>
<dbReference type="GO" id="GO:0006646">
    <property type="term" value="P:phosphatidylethanolamine biosynthetic process"/>
    <property type="evidence" value="ECO:0007669"/>
    <property type="project" value="UniProtKB-UniRule"/>
</dbReference>
<name>A0A2A5B8A5_9GAMM</name>
<dbReference type="AlphaFoldDB" id="A0A2A5B8A5"/>
<evidence type="ECO:0000256" key="9">
    <source>
        <dbReference type="ARBA" id="ARBA00023239"/>
    </source>
</evidence>
<evidence type="ECO:0000256" key="8">
    <source>
        <dbReference type="ARBA" id="ARBA00023209"/>
    </source>
</evidence>
<dbReference type="GO" id="GO:0005886">
    <property type="term" value="C:plasma membrane"/>
    <property type="evidence" value="ECO:0007669"/>
    <property type="project" value="UniProtKB-SubCell"/>
</dbReference>
<evidence type="ECO:0000256" key="4">
    <source>
        <dbReference type="ARBA" id="ARBA00022793"/>
    </source>
</evidence>
<feature type="chain" id="PRO_5023368345" description="Phosphatidylserine decarboxylase beta chain" evidence="12">
    <location>
        <begin position="1"/>
        <end position="249"/>
    </location>
</feature>
<keyword evidence="4 12" id="KW-0210">Decarboxylase</keyword>
<keyword evidence="2 12" id="KW-1003">Cell membrane</keyword>
<comment type="similarity">
    <text evidence="12">Belongs to the phosphatidylserine decarboxylase family. PSD-B subfamily. Prokaryotic type I sub-subfamily.</text>
</comment>
<sequence length="289" mass="31478">MSRLFVALQYLIPQHFLSRIVGKIAESALFKKPFIRIFIKRYKVDLSEAIIQDPDAFKNFNAFFTRELKANARPLEDQPGAIICPADGAVSQLGSITQNQLLQAKGRHYNLDDLLGGDEELATLFHEGDFATIYLSPRDYHRVHMPLGGVLQKTVYVPGDLFSVNQTTANAVPNLFARNERLICLFQTEAGPMALILVGAMIVAGIDTVWSGQVCPGKGLRNIQTTDYSGHTPPVTLATGAEMGRFRLGSTAIVLFGHGSIDLEPSLEANSSVSMGQSLGKMATGDPNN</sequence>
<dbReference type="Pfam" id="PF02666">
    <property type="entry name" value="PS_Dcarbxylase"/>
    <property type="match status" value="1"/>
</dbReference>
<keyword evidence="10 12" id="KW-1208">Phospholipid metabolism</keyword>
<comment type="caution">
    <text evidence="13">The sequence shown here is derived from an EMBL/GenBank/DDBJ whole genome shotgun (WGS) entry which is preliminary data.</text>
</comment>